<evidence type="ECO:0000259" key="1">
    <source>
        <dbReference type="Pfam" id="PF16073"/>
    </source>
</evidence>
<dbReference type="EMBL" id="LKCW01000109">
    <property type="protein sequence ID" value="KPM39361.1"/>
    <property type="molecule type" value="Genomic_DNA"/>
</dbReference>
<organism evidence="2 3">
    <name type="scientific">Neonectria ditissima</name>
    <dbReference type="NCBI Taxonomy" id="78410"/>
    <lineage>
        <taxon>Eukaryota</taxon>
        <taxon>Fungi</taxon>
        <taxon>Dikarya</taxon>
        <taxon>Ascomycota</taxon>
        <taxon>Pezizomycotina</taxon>
        <taxon>Sordariomycetes</taxon>
        <taxon>Hypocreomycetidae</taxon>
        <taxon>Hypocreales</taxon>
        <taxon>Nectriaceae</taxon>
        <taxon>Neonectria</taxon>
    </lineage>
</organism>
<evidence type="ECO:0000313" key="3">
    <source>
        <dbReference type="Proteomes" id="UP000050424"/>
    </source>
</evidence>
<gene>
    <name evidence="2" type="ORF">AK830_g7192</name>
</gene>
<keyword evidence="3" id="KW-1185">Reference proteome</keyword>
<dbReference type="STRING" id="78410.A0A0P7BGC0"/>
<dbReference type="Proteomes" id="UP000050424">
    <property type="component" value="Unassembled WGS sequence"/>
</dbReference>
<dbReference type="AlphaFoldDB" id="A0A0P7BGC0"/>
<proteinExistence type="predicted"/>
<evidence type="ECO:0000313" key="2">
    <source>
        <dbReference type="EMBL" id="KPM39361.1"/>
    </source>
</evidence>
<protein>
    <recommendedName>
        <fullName evidence="1">Starter acyltransferase (SAT) domain-containing protein</fullName>
    </recommendedName>
</protein>
<name>A0A0P7BGC0_9HYPO</name>
<dbReference type="Pfam" id="PF16073">
    <property type="entry name" value="SAT"/>
    <property type="match status" value="1"/>
</dbReference>
<dbReference type="OrthoDB" id="4216896at2759"/>
<dbReference type="InterPro" id="IPR032088">
    <property type="entry name" value="SAT"/>
</dbReference>
<reference evidence="2 3" key="1">
    <citation type="submission" date="2015-09" db="EMBL/GenBank/DDBJ databases">
        <title>Draft genome of a European isolate of the apple canker pathogen Neonectria ditissima.</title>
        <authorList>
            <person name="Gomez-Cortecero A."/>
            <person name="Harrison R.J."/>
            <person name="Armitage A.D."/>
        </authorList>
    </citation>
    <scope>NUCLEOTIDE SEQUENCE [LARGE SCALE GENOMIC DNA]</scope>
    <source>
        <strain evidence="2 3">R09/05</strain>
    </source>
</reference>
<feature type="domain" description="Starter acyltransferase (SAT)" evidence="1">
    <location>
        <begin position="7"/>
        <end position="243"/>
    </location>
</feature>
<accession>A0A0P7BGC0</accession>
<comment type="caution">
    <text evidence="2">The sequence shown here is derived from an EMBL/GenBank/DDBJ whole genome shotgun (WGS) entry which is preliminary data.</text>
</comment>
<sequence length="349" mass="37674">MSNCRILFFGDQTETDFGIEELLNHAGDSKHLKTYLDEALRVSREIVNGIDEEDPRKLRFDTLSALVGRVEHEESPPIVLRALTLCFAQLGHLIIRLEKDSTLRELWADQKLLVVASCAGQLPASLAATARSIDDLVKAAPEILALTIRAALDADRKTDAVGDDRTKSWAYAVFGISMPQAVDAAAGFNLRKGVASASRLYIGATSAWATTVIGPPSFLAEFFAADPFPGKRAIALPIHTLFHAEHLEKPNIREMIGTAPNLERLRLEETCFISSSSALPFVPQGLRDLAGEAVLNINARVTDNTKVFAAVKGILGGRNAVITPIVAKKGAARLVKALGEETACIEDVA</sequence>